<dbReference type="GO" id="GO:0016881">
    <property type="term" value="F:acid-amino acid ligase activity"/>
    <property type="evidence" value="ECO:0007669"/>
    <property type="project" value="UniProtKB-ARBA"/>
</dbReference>
<dbReference type="Pfam" id="PF06276">
    <property type="entry name" value="FhuF"/>
    <property type="match status" value="1"/>
</dbReference>
<evidence type="ECO:0000256" key="1">
    <source>
        <dbReference type="ARBA" id="ARBA00004924"/>
    </source>
</evidence>
<feature type="domain" description="Aerobactin siderophore biosynthesis IucA/IucC-like C-terminal" evidence="4">
    <location>
        <begin position="413"/>
        <end position="572"/>
    </location>
</feature>
<dbReference type="PANTHER" id="PTHR34384">
    <property type="entry name" value="L-2,3-DIAMINOPROPANOATE--CITRATE LIGASE"/>
    <property type="match status" value="1"/>
</dbReference>
<evidence type="ECO:0000256" key="2">
    <source>
        <dbReference type="ARBA" id="ARBA00007832"/>
    </source>
</evidence>
<reference evidence="5 6" key="1">
    <citation type="journal article" date="2017" name="PLoS ONE">
        <title>Development of a real-time PCR for detection of Staphylococcus pseudintermedius using a novel automated comparison of whole-genome sequences.</title>
        <authorList>
            <person name="Verstappen K.M."/>
            <person name="Huijbregts L."/>
            <person name="Spaninks M."/>
            <person name="Wagenaar J.A."/>
            <person name="Fluit A.C."/>
            <person name="Duim B."/>
        </authorList>
    </citation>
    <scope>NUCLEOTIDE SEQUENCE [LARGE SCALE GENOMIC DNA]</scope>
    <source>
        <strain evidence="5 6">215070706401-1</strain>
    </source>
</reference>
<evidence type="ECO:0000259" key="3">
    <source>
        <dbReference type="Pfam" id="PF04183"/>
    </source>
</evidence>
<organism evidence="5 6">
    <name type="scientific">Staphylococcus delphini</name>
    <dbReference type="NCBI Taxonomy" id="53344"/>
    <lineage>
        <taxon>Bacteria</taxon>
        <taxon>Bacillati</taxon>
        <taxon>Bacillota</taxon>
        <taxon>Bacilli</taxon>
        <taxon>Bacillales</taxon>
        <taxon>Staphylococcaceae</taxon>
        <taxon>Staphylococcus</taxon>
        <taxon>Staphylococcus intermedius group</taxon>
    </lineage>
</organism>
<accession>A0A2A4GYY4</accession>
<evidence type="ECO:0000313" key="6">
    <source>
        <dbReference type="Proteomes" id="UP000218335"/>
    </source>
</evidence>
<dbReference type="RefSeq" id="WP_096590819.1">
    <property type="nucleotide sequence ID" value="NZ_MWRM01000004.1"/>
</dbReference>
<proteinExistence type="inferred from homology"/>
<comment type="pathway">
    <text evidence="1">Siderophore biosynthesis.</text>
</comment>
<gene>
    <name evidence="5" type="ORF">B5C08_02650</name>
</gene>
<dbReference type="Gene3D" id="1.10.510.40">
    <property type="match status" value="1"/>
</dbReference>
<name>A0A2A4GYY4_9STAP</name>
<dbReference type="InterPro" id="IPR007310">
    <property type="entry name" value="Aerobactin_biosyn_IucA/IucC_N"/>
</dbReference>
<comment type="caution">
    <text evidence="5">The sequence shown here is derived from an EMBL/GenBank/DDBJ whole genome shotgun (WGS) entry which is preliminary data.</text>
</comment>
<comment type="similarity">
    <text evidence="2">Belongs to the IucA/IucC family.</text>
</comment>
<dbReference type="AlphaFoldDB" id="A0A2A4GYY4"/>
<feature type="domain" description="Aerobactin siderophore biosynthesis IucA/IucC N-terminal" evidence="3">
    <location>
        <begin position="160"/>
        <end position="381"/>
    </location>
</feature>
<dbReference type="GO" id="GO:0019290">
    <property type="term" value="P:siderophore biosynthetic process"/>
    <property type="evidence" value="ECO:0007669"/>
    <property type="project" value="InterPro"/>
</dbReference>
<dbReference type="InterPro" id="IPR022770">
    <property type="entry name" value="IucA/IucC-like_C"/>
</dbReference>
<dbReference type="Proteomes" id="UP000218335">
    <property type="component" value="Unassembled WGS sequence"/>
</dbReference>
<dbReference type="InterPro" id="IPR037455">
    <property type="entry name" value="LucA/IucC-like"/>
</dbReference>
<sequence>MTLTHKLNADQNIQYRILIACMKEQLFPEKTQLQFKQNQVVIQYHQHVLAVQYETISTLYQLELSGPIVYRVGTADVTIETVEQLIEILGTHFGITFHDQLVEELLHSRLGLELSYQQLRQRERVMRHSLKFSRMPDTLNFIAWLNHMNGDEIFSVLGYTEGMVWEGHPSHPLTKTKLPLNAEEIQQYAPEFMKIIPLKMVLVRKNLLKSTTMTGEEDFVLRKMFPDKESQLRQWMQTYEGTLDDYRIMLVHPWQYTNVITDRFKTMIAQHDIIPTPFTVDSKATLSFRTMRLLQYPYHVKLPVNVQATSAVRTVSTVTTVDGPKLSYQLQDMLDIYPTLSVASEPYGAHIDVEADLARQFAMIVRHSPEVHTHDYTQLVTAVLTQVNPVDGQVVVDSLIEYLYGDINAETIEQFMRQYMEALIPPLVAYIQQYGIALEAHQQNTILQIDKENETLSFIVRDLGGSRIYPETLKQTVPDFEITNDSLVSDEIEAVIAKFQHAVIQNQLGTLIHHFHHVHQIDEATLYAIAAAEIEAAIDPTRPHADALKRMLFGDKMTVKALLNMRMEQKVKQYVQIDIKNPLEREL</sequence>
<evidence type="ECO:0000259" key="4">
    <source>
        <dbReference type="Pfam" id="PF06276"/>
    </source>
</evidence>
<dbReference type="Pfam" id="PF04183">
    <property type="entry name" value="IucA_IucC"/>
    <property type="match status" value="1"/>
</dbReference>
<evidence type="ECO:0000313" key="5">
    <source>
        <dbReference type="EMBL" id="PCF56364.1"/>
    </source>
</evidence>
<dbReference type="PANTHER" id="PTHR34384:SF6">
    <property type="entry name" value="STAPHYLOFERRIN B SYNTHASE"/>
    <property type="match status" value="1"/>
</dbReference>
<protein>
    <submittedName>
        <fullName evidence="5">Siderophore synthetase</fullName>
    </submittedName>
</protein>
<dbReference type="EMBL" id="MWUU01000003">
    <property type="protein sequence ID" value="PCF56364.1"/>
    <property type="molecule type" value="Genomic_DNA"/>
</dbReference>